<dbReference type="AlphaFoldDB" id="A0A498TZN7"/>
<gene>
    <name evidence="1" type="ORF">FX981_02870</name>
</gene>
<sequence length="78" mass="9385">MKRADLFDQRTRRVEGDLMMKVFKVTFHMNNGEVLDFELKRPATYDVYKKIEEANHWFKLNNEIINLLNVNSIHVETE</sequence>
<protein>
    <submittedName>
        <fullName evidence="1">Uncharacterized protein</fullName>
    </submittedName>
</protein>
<keyword evidence="2" id="KW-1185">Reference proteome</keyword>
<organism evidence="1 2">
    <name type="scientific">Bacillus safensis</name>
    <dbReference type="NCBI Taxonomy" id="561879"/>
    <lineage>
        <taxon>Bacteria</taxon>
        <taxon>Bacillati</taxon>
        <taxon>Bacillota</taxon>
        <taxon>Bacilli</taxon>
        <taxon>Bacillales</taxon>
        <taxon>Bacillaceae</taxon>
        <taxon>Bacillus</taxon>
    </lineage>
</organism>
<accession>A0A498TZN7</accession>
<evidence type="ECO:0000313" key="2">
    <source>
        <dbReference type="Proteomes" id="UP000325032"/>
    </source>
</evidence>
<dbReference type="EMBL" id="CP043404">
    <property type="protein sequence ID" value="QEK64601.1"/>
    <property type="molecule type" value="Genomic_DNA"/>
</dbReference>
<evidence type="ECO:0000313" key="1">
    <source>
        <dbReference type="EMBL" id="QEK64601.1"/>
    </source>
</evidence>
<accession>A0A5C0WIY3</accession>
<reference evidence="1 2" key="1">
    <citation type="journal article" date="2018" name="Plant Biotechnol. Rep.">
        <title>Diversity and antifungal activity of endophytic bacteria associated with Panax ginseng seedlings.</title>
        <authorList>
            <person name="Park J.M."/>
            <person name="Hong C.E."/>
            <person name="Jo S.H."/>
        </authorList>
    </citation>
    <scope>NUCLEOTIDE SEQUENCE [LARGE SCALE GENOMIC DNA]</scope>
    <source>
        <strain evidence="1 2">PgKB20</strain>
    </source>
</reference>
<proteinExistence type="predicted"/>
<name>A0A498TZN7_BACIA</name>
<dbReference type="Proteomes" id="UP000325032">
    <property type="component" value="Chromosome"/>
</dbReference>